<evidence type="ECO:0000313" key="2">
    <source>
        <dbReference type="Proteomes" id="UP000266889"/>
    </source>
</evidence>
<name>A0A3N9XML1_9ACTN</name>
<gene>
    <name evidence="1" type="ORF">DLJ58_02465</name>
</gene>
<reference evidence="1 2" key="1">
    <citation type="submission" date="2018-05" db="EMBL/GenBank/DDBJ databases">
        <title>Micromonospora from Atacama Desert.</title>
        <authorList>
            <person name="Carro L."/>
            <person name="Goodfellow M."/>
            <person name="Klenk H.-P."/>
        </authorList>
    </citation>
    <scope>NUCLEOTIDE SEQUENCE [LARGE SCALE GENOMIC DNA]</scope>
    <source>
        <strain evidence="1 2">LB32</strain>
    </source>
</reference>
<comment type="caution">
    <text evidence="1">The sequence shown here is derived from an EMBL/GenBank/DDBJ whole genome shotgun (WGS) entry which is preliminary data.</text>
</comment>
<dbReference type="EMBL" id="QGSY01000079">
    <property type="protein sequence ID" value="RQX13959.1"/>
    <property type="molecule type" value="Genomic_DNA"/>
</dbReference>
<accession>A0A3N9XML1</accession>
<sequence>TPPTTTPPPTPGNPTRYLLPGGGLGAAGSAATTTVAAANGNHDGTPTNAQVFTATGLNLAYAGGQTAFDLFVDAGTAVGNGVQVRISYDLTGNGSWERVETLRYFATDPVTGYEHYTQNAGLSSATGTLGALSNGTVRVEVWSAIGNNPTTVGIGNQSVLRLPYS</sequence>
<feature type="non-terminal residue" evidence="1">
    <location>
        <position position="1"/>
    </location>
</feature>
<organism evidence="1 2">
    <name type="scientific">Micromonospora arida</name>
    <dbReference type="NCBI Taxonomy" id="2203715"/>
    <lineage>
        <taxon>Bacteria</taxon>
        <taxon>Bacillati</taxon>
        <taxon>Actinomycetota</taxon>
        <taxon>Actinomycetes</taxon>
        <taxon>Micromonosporales</taxon>
        <taxon>Micromonosporaceae</taxon>
        <taxon>Micromonospora</taxon>
    </lineage>
</organism>
<dbReference type="AlphaFoldDB" id="A0A3N9XML1"/>
<evidence type="ECO:0000313" key="1">
    <source>
        <dbReference type="EMBL" id="RQX13959.1"/>
    </source>
</evidence>
<dbReference type="Proteomes" id="UP000266889">
    <property type="component" value="Unassembled WGS sequence"/>
</dbReference>
<protein>
    <submittedName>
        <fullName evidence="1">Uncharacterized protein</fullName>
    </submittedName>
</protein>
<proteinExistence type="predicted"/>
<keyword evidence="2" id="KW-1185">Reference proteome</keyword>